<dbReference type="SMART" id="SM00855">
    <property type="entry name" value="PGAM"/>
    <property type="match status" value="1"/>
</dbReference>
<protein>
    <submittedName>
        <fullName evidence="1">Histidine phosphatase family protein</fullName>
    </submittedName>
</protein>
<dbReference type="Pfam" id="PF00300">
    <property type="entry name" value="His_Phos_1"/>
    <property type="match status" value="1"/>
</dbReference>
<organism evidence="1 2">
    <name type="scientific">Scopulibacillus cellulosilyticus</name>
    <dbReference type="NCBI Taxonomy" id="2665665"/>
    <lineage>
        <taxon>Bacteria</taxon>
        <taxon>Bacillati</taxon>
        <taxon>Bacillota</taxon>
        <taxon>Bacilli</taxon>
        <taxon>Bacillales</taxon>
        <taxon>Sporolactobacillaceae</taxon>
        <taxon>Scopulibacillus</taxon>
    </lineage>
</organism>
<evidence type="ECO:0000313" key="1">
    <source>
        <dbReference type="EMBL" id="MFC7392087.1"/>
    </source>
</evidence>
<proteinExistence type="predicted"/>
<dbReference type="InterPro" id="IPR029033">
    <property type="entry name" value="His_PPase_superfam"/>
</dbReference>
<gene>
    <name evidence="1" type="ORF">ACFQRG_03755</name>
</gene>
<sequence length="181" mass="21504">MRLLLIRHLPTAWNKKGILQGKRNIPIDKHLLIDQKDGILRNKELLEKFKPFDCILSSELIRTQQTAEIYGYDYSPEPLLNELDFGEFEGKEKDEFVQNNKIWIINPRKLTLGERLIDFEHRLFQFIHQYGKYEQVLIFGHGSWIRGMISIINYGDINQMNRIKVNNNELVRLEIPSFILH</sequence>
<dbReference type="EMBL" id="JBHTCO010000004">
    <property type="protein sequence ID" value="MFC7392087.1"/>
    <property type="molecule type" value="Genomic_DNA"/>
</dbReference>
<comment type="caution">
    <text evidence="1">The sequence shown here is derived from an EMBL/GenBank/DDBJ whole genome shotgun (WGS) entry which is preliminary data.</text>
</comment>
<dbReference type="RefSeq" id="WP_380963754.1">
    <property type="nucleotide sequence ID" value="NZ_JBHTCO010000004.1"/>
</dbReference>
<dbReference type="Proteomes" id="UP001596505">
    <property type="component" value="Unassembled WGS sequence"/>
</dbReference>
<keyword evidence="2" id="KW-1185">Reference proteome</keyword>
<dbReference type="InterPro" id="IPR013078">
    <property type="entry name" value="His_Pase_superF_clade-1"/>
</dbReference>
<dbReference type="SUPFAM" id="SSF53254">
    <property type="entry name" value="Phosphoglycerate mutase-like"/>
    <property type="match status" value="1"/>
</dbReference>
<accession>A0ABW2PRR3</accession>
<evidence type="ECO:0000313" key="2">
    <source>
        <dbReference type="Proteomes" id="UP001596505"/>
    </source>
</evidence>
<reference evidence="2" key="1">
    <citation type="journal article" date="2019" name="Int. J. Syst. Evol. Microbiol.">
        <title>The Global Catalogue of Microorganisms (GCM) 10K type strain sequencing project: providing services to taxonomists for standard genome sequencing and annotation.</title>
        <authorList>
            <consortium name="The Broad Institute Genomics Platform"/>
            <consortium name="The Broad Institute Genome Sequencing Center for Infectious Disease"/>
            <person name="Wu L."/>
            <person name="Ma J."/>
        </authorList>
    </citation>
    <scope>NUCLEOTIDE SEQUENCE [LARGE SCALE GENOMIC DNA]</scope>
    <source>
        <strain evidence="2">CGMCC 1.16305</strain>
    </source>
</reference>
<name>A0ABW2PRR3_9BACL</name>
<dbReference type="Gene3D" id="3.40.50.1240">
    <property type="entry name" value="Phosphoglycerate mutase-like"/>
    <property type="match status" value="1"/>
</dbReference>
<dbReference type="CDD" id="cd07067">
    <property type="entry name" value="HP_PGM_like"/>
    <property type="match status" value="1"/>
</dbReference>